<dbReference type="GO" id="GO:0016491">
    <property type="term" value="F:oxidoreductase activity"/>
    <property type="evidence" value="ECO:0007669"/>
    <property type="project" value="UniProtKB-KW"/>
</dbReference>
<keyword evidence="5 10" id="KW-0560">Oxidoreductase</keyword>
<dbReference type="PANTHER" id="PTHR42682:SF4">
    <property type="entry name" value="NADH-UBIQUINONE_PLASTOQUINONE"/>
    <property type="match status" value="1"/>
</dbReference>
<sequence>MTGDYMLLLILCFPFLGAFVVALLGRGEGAGNDTDRKRKTTADIGAGLVTVSEMLCFAVLFGLFWKGGNEGIRYDFRWEGFCGMGLHLCMDGFRALYGLIASLMWMMTTLFSAEYMKSYRNRGRYRFFTLFTLGATIGVFLSADLFTVFIFFEIMSFTSYTWVAHEETKEALRAAETYLAVAVIGGLVMLMGLFLLYGELGTLEFTRLAQAAEKSRSDGRGGYVRIFTASVCLLFGFGAKAGVFPLHIWLPKAHPVAPAPASALLSGILTKAGIFGVLVISSAILPFDMAWGRLLLVLGVLTMFTGALLALFSVNLKRTLACSSVSQIGFILIGIGMQGLIGEESSVAIRGSLLHMVNHSLIKLVLFMAAGVVFMNLHELNLNKIKGFGRKKPLLNFCFLMGALGIGGMPLWNGYTSKTLLHESIVEYRHMLVSANAGGAGWMQAVEWIFLISGGMTVAYMLKLYICLFVEKNNDRKCQERFDGMKHYMNGLSGFALAGSAVLLPLLGILPHLITDRLADMSAAFLNAESLETVVAYFSLINLKGAGVSILIGLLLYVLVVRKWMETVQDGNRIYRDRWPGWLDLENLLYRPVLLKILPLLFGTLCRLADRLMDAIVVLLRKTIYRDSRIPHEIKEGTPMTHMVGIVLDGVTEYFNHPDATEEEIAEDIYIRQHAEGRYEHKLAMMHDDLQENGTIIGRSLSFGLFLACLGLLLTLLYILID</sequence>
<dbReference type="InterPro" id="IPR001750">
    <property type="entry name" value="ND/Mrp_TM"/>
</dbReference>
<feature type="transmembrane region" description="Helical" evidence="8">
    <location>
        <begin position="44"/>
        <end position="65"/>
    </location>
</feature>
<feature type="transmembrane region" description="Helical" evidence="8">
    <location>
        <begin position="6"/>
        <end position="24"/>
    </location>
</feature>
<evidence type="ECO:0000256" key="3">
    <source>
        <dbReference type="ARBA" id="ARBA00022692"/>
    </source>
</evidence>
<dbReference type="InterPro" id="IPR052175">
    <property type="entry name" value="ComplexI-like_HydComp"/>
</dbReference>
<keyword evidence="2" id="KW-1003">Cell membrane</keyword>
<feature type="transmembrane region" description="Helical" evidence="8">
    <location>
        <begin position="394"/>
        <end position="412"/>
    </location>
</feature>
<protein>
    <submittedName>
        <fullName evidence="10">Hydrogenase-4 component B</fullName>
        <ecNumber evidence="10">1.-.-.-</ecNumber>
    </submittedName>
</protein>
<organism evidence="10 11">
    <name type="scientific">Eisenbergiella tayi</name>
    <dbReference type="NCBI Taxonomy" id="1432052"/>
    <lineage>
        <taxon>Bacteria</taxon>
        <taxon>Bacillati</taxon>
        <taxon>Bacillota</taxon>
        <taxon>Clostridia</taxon>
        <taxon>Lachnospirales</taxon>
        <taxon>Lachnospiraceae</taxon>
        <taxon>Eisenbergiella</taxon>
    </lineage>
</organism>
<dbReference type="GO" id="GO:0005886">
    <property type="term" value="C:plasma membrane"/>
    <property type="evidence" value="ECO:0007669"/>
    <property type="project" value="UniProtKB-SubCell"/>
</dbReference>
<evidence type="ECO:0000256" key="6">
    <source>
        <dbReference type="ARBA" id="ARBA00023136"/>
    </source>
</evidence>
<dbReference type="Proteomes" id="UP000095003">
    <property type="component" value="Unassembled WGS sequence"/>
</dbReference>
<dbReference type="GeneID" id="93300475"/>
<evidence type="ECO:0000313" key="10">
    <source>
        <dbReference type="EMBL" id="ODM04705.1"/>
    </source>
</evidence>
<dbReference type="Pfam" id="PF00361">
    <property type="entry name" value="Proton_antipo_M"/>
    <property type="match status" value="1"/>
</dbReference>
<reference evidence="10 11" key="1">
    <citation type="submission" date="2016-07" db="EMBL/GenBank/DDBJ databases">
        <title>Characterization of isolates of Eisenbergiella tayi derived from blood cultures, using whole genome sequencing.</title>
        <authorList>
            <person name="Burdz T."/>
            <person name="Wiebe D."/>
            <person name="Huynh C."/>
            <person name="Bernard K."/>
        </authorList>
    </citation>
    <scope>NUCLEOTIDE SEQUENCE [LARGE SCALE GENOMIC DNA]</scope>
    <source>
        <strain evidence="10 11">NML 120489</strain>
    </source>
</reference>
<dbReference type="EMBL" id="MCGI01000007">
    <property type="protein sequence ID" value="ODM04705.1"/>
    <property type="molecule type" value="Genomic_DNA"/>
</dbReference>
<evidence type="ECO:0000256" key="1">
    <source>
        <dbReference type="ARBA" id="ARBA00004651"/>
    </source>
</evidence>
<feature type="transmembrane region" description="Helical" evidence="8">
    <location>
        <begin position="291"/>
        <end position="312"/>
    </location>
</feature>
<feature type="transmembrane region" description="Helical" evidence="8">
    <location>
        <begin position="262"/>
        <end position="285"/>
    </location>
</feature>
<keyword evidence="6 8" id="KW-0472">Membrane</keyword>
<evidence type="ECO:0000313" key="11">
    <source>
        <dbReference type="Proteomes" id="UP000095003"/>
    </source>
</evidence>
<feature type="transmembrane region" description="Helical" evidence="8">
    <location>
        <begin position="448"/>
        <end position="470"/>
    </location>
</feature>
<feature type="transmembrane region" description="Helical" evidence="8">
    <location>
        <begin position="177"/>
        <end position="197"/>
    </location>
</feature>
<feature type="domain" description="NADH:quinone oxidoreductase/Mrp antiporter transmembrane" evidence="9">
    <location>
        <begin position="142"/>
        <end position="433"/>
    </location>
</feature>
<evidence type="ECO:0000256" key="2">
    <source>
        <dbReference type="ARBA" id="ARBA00022475"/>
    </source>
</evidence>
<evidence type="ECO:0000256" key="7">
    <source>
        <dbReference type="RuleBase" id="RU000320"/>
    </source>
</evidence>
<feature type="transmembrane region" description="Helical" evidence="8">
    <location>
        <begin position="491"/>
        <end position="514"/>
    </location>
</feature>
<feature type="transmembrane region" description="Helical" evidence="8">
    <location>
        <begin position="125"/>
        <end position="142"/>
    </location>
</feature>
<dbReference type="RefSeq" id="WP_069159207.1">
    <property type="nucleotide sequence ID" value="NZ_DBFYTC010000114.1"/>
</dbReference>
<feature type="transmembrane region" description="Helical" evidence="8">
    <location>
        <begin position="534"/>
        <end position="560"/>
    </location>
</feature>
<accession>A0A1E3A7H1</accession>
<feature type="transmembrane region" description="Helical" evidence="8">
    <location>
        <begin position="361"/>
        <end position="382"/>
    </location>
</feature>
<evidence type="ECO:0000256" key="4">
    <source>
        <dbReference type="ARBA" id="ARBA00022989"/>
    </source>
</evidence>
<proteinExistence type="predicted"/>
<dbReference type="AlphaFoldDB" id="A0A1E3A7H1"/>
<evidence type="ECO:0000256" key="8">
    <source>
        <dbReference type="SAM" id="Phobius"/>
    </source>
</evidence>
<evidence type="ECO:0000256" key="5">
    <source>
        <dbReference type="ARBA" id="ARBA00023002"/>
    </source>
</evidence>
<evidence type="ECO:0000259" key="9">
    <source>
        <dbReference type="Pfam" id="PF00361"/>
    </source>
</evidence>
<comment type="caution">
    <text evidence="10">The sequence shown here is derived from an EMBL/GenBank/DDBJ whole genome shotgun (WGS) entry which is preliminary data.</text>
</comment>
<dbReference type="PATRIC" id="fig|1432052.3.peg.6376"/>
<dbReference type="PRINTS" id="PR01434">
    <property type="entry name" value="NADHDHGNASE5"/>
</dbReference>
<keyword evidence="4 8" id="KW-1133">Transmembrane helix</keyword>
<name>A0A1E3A7H1_9FIRM</name>
<gene>
    <name evidence="10" type="primary">hyfB_1</name>
    <name evidence="10" type="ORF">BEH84_05768</name>
</gene>
<dbReference type="PANTHER" id="PTHR42682">
    <property type="entry name" value="HYDROGENASE-4 COMPONENT F"/>
    <property type="match status" value="1"/>
</dbReference>
<feature type="transmembrane region" description="Helical" evidence="8">
    <location>
        <begin position="95"/>
        <end position="113"/>
    </location>
</feature>
<feature type="transmembrane region" description="Helical" evidence="8">
    <location>
        <begin position="226"/>
        <end position="250"/>
    </location>
</feature>
<feature type="transmembrane region" description="Helical" evidence="8">
    <location>
        <begin position="701"/>
        <end position="721"/>
    </location>
</feature>
<keyword evidence="3 7" id="KW-0812">Transmembrane</keyword>
<comment type="subcellular location">
    <subcellularLocation>
        <location evidence="1">Cell membrane</location>
        <topology evidence="1">Multi-pass membrane protein</topology>
    </subcellularLocation>
    <subcellularLocation>
        <location evidence="7">Membrane</location>
        <topology evidence="7">Multi-pass membrane protein</topology>
    </subcellularLocation>
</comment>
<dbReference type="EC" id="1.-.-.-" evidence="10"/>